<protein>
    <submittedName>
        <fullName evidence="2">Uncharacterized protein</fullName>
    </submittedName>
</protein>
<feature type="compositionally biased region" description="Polar residues" evidence="1">
    <location>
        <begin position="107"/>
        <end position="117"/>
    </location>
</feature>
<feature type="compositionally biased region" description="Pro residues" evidence="1">
    <location>
        <begin position="129"/>
        <end position="141"/>
    </location>
</feature>
<comment type="caution">
    <text evidence="2">The sequence shown here is derived from an EMBL/GenBank/DDBJ whole genome shotgun (WGS) entry which is preliminary data.</text>
</comment>
<gene>
    <name evidence="2" type="ORF">PAPYR_2634</name>
</gene>
<name>A0ABQ8UPT4_9EUKA</name>
<evidence type="ECO:0000256" key="1">
    <source>
        <dbReference type="SAM" id="MobiDB-lite"/>
    </source>
</evidence>
<reference evidence="2" key="1">
    <citation type="journal article" date="2022" name="bioRxiv">
        <title>Genomics of Preaxostyla Flagellates Illuminates Evolutionary Transitions and the Path Towards Mitochondrial Loss.</title>
        <authorList>
            <person name="Novak L.V.F."/>
            <person name="Treitli S.C."/>
            <person name="Pyrih J."/>
            <person name="Halakuc P."/>
            <person name="Pipaliya S.V."/>
            <person name="Vacek V."/>
            <person name="Brzon O."/>
            <person name="Soukal P."/>
            <person name="Eme L."/>
            <person name="Dacks J.B."/>
            <person name="Karnkowska A."/>
            <person name="Elias M."/>
            <person name="Hampl V."/>
        </authorList>
    </citation>
    <scope>NUCLEOTIDE SEQUENCE</scope>
    <source>
        <strain evidence="2">RCP-MX</strain>
    </source>
</reference>
<keyword evidence="3" id="KW-1185">Reference proteome</keyword>
<dbReference type="EMBL" id="JAPMOS010000009">
    <property type="protein sequence ID" value="KAJ4461171.1"/>
    <property type="molecule type" value="Genomic_DNA"/>
</dbReference>
<dbReference type="Proteomes" id="UP001141327">
    <property type="component" value="Unassembled WGS sequence"/>
</dbReference>
<proteinExistence type="predicted"/>
<sequence>MGQASSGARVKAPPPPPPGISSELTDFSSTSLCRECHSFAAITFYKDLEVLYTCEECKNSFRSYVLDFGKKAECRLRLCLACSQKTNRCQGCRVFLSESDRDETLPATGQCTSSGETGLNEDTVVLDLPVPPPPRPPPPPAVEDEEED</sequence>
<organism evidence="2 3">
    <name type="scientific">Paratrimastix pyriformis</name>
    <dbReference type="NCBI Taxonomy" id="342808"/>
    <lineage>
        <taxon>Eukaryota</taxon>
        <taxon>Metamonada</taxon>
        <taxon>Preaxostyla</taxon>
        <taxon>Paratrimastigidae</taxon>
        <taxon>Paratrimastix</taxon>
    </lineage>
</organism>
<evidence type="ECO:0000313" key="2">
    <source>
        <dbReference type="EMBL" id="KAJ4461171.1"/>
    </source>
</evidence>
<evidence type="ECO:0000313" key="3">
    <source>
        <dbReference type="Proteomes" id="UP001141327"/>
    </source>
</evidence>
<accession>A0ABQ8UPT4</accession>
<feature type="region of interest" description="Disordered" evidence="1">
    <location>
        <begin position="102"/>
        <end position="148"/>
    </location>
</feature>
<feature type="region of interest" description="Disordered" evidence="1">
    <location>
        <begin position="1"/>
        <end position="21"/>
    </location>
</feature>